<name>A0ACB8UHH0_9APHY</name>
<dbReference type="Proteomes" id="UP001055072">
    <property type="component" value="Unassembled WGS sequence"/>
</dbReference>
<proteinExistence type="predicted"/>
<accession>A0ACB8UHH0</accession>
<organism evidence="1 2">
    <name type="scientific">Irpex rosettiformis</name>
    <dbReference type="NCBI Taxonomy" id="378272"/>
    <lineage>
        <taxon>Eukaryota</taxon>
        <taxon>Fungi</taxon>
        <taxon>Dikarya</taxon>
        <taxon>Basidiomycota</taxon>
        <taxon>Agaricomycotina</taxon>
        <taxon>Agaricomycetes</taxon>
        <taxon>Polyporales</taxon>
        <taxon>Irpicaceae</taxon>
        <taxon>Irpex</taxon>
    </lineage>
</organism>
<protein>
    <submittedName>
        <fullName evidence="1">Uncharacterized protein</fullName>
    </submittedName>
</protein>
<evidence type="ECO:0000313" key="2">
    <source>
        <dbReference type="Proteomes" id="UP001055072"/>
    </source>
</evidence>
<comment type="caution">
    <text evidence="1">The sequence shown here is derived from an EMBL/GenBank/DDBJ whole genome shotgun (WGS) entry which is preliminary data.</text>
</comment>
<keyword evidence="2" id="KW-1185">Reference proteome</keyword>
<gene>
    <name evidence="1" type="ORF">BDY19DRAFT_275486</name>
</gene>
<evidence type="ECO:0000313" key="1">
    <source>
        <dbReference type="EMBL" id="KAI0093797.1"/>
    </source>
</evidence>
<dbReference type="EMBL" id="MU274901">
    <property type="protein sequence ID" value="KAI0093797.1"/>
    <property type="molecule type" value="Genomic_DNA"/>
</dbReference>
<reference evidence="1" key="1">
    <citation type="journal article" date="2021" name="Environ. Microbiol.">
        <title>Gene family expansions and transcriptome signatures uncover fungal adaptations to wood decay.</title>
        <authorList>
            <person name="Hage H."/>
            <person name="Miyauchi S."/>
            <person name="Viragh M."/>
            <person name="Drula E."/>
            <person name="Min B."/>
            <person name="Chaduli D."/>
            <person name="Navarro D."/>
            <person name="Favel A."/>
            <person name="Norest M."/>
            <person name="Lesage-Meessen L."/>
            <person name="Balint B."/>
            <person name="Merenyi Z."/>
            <person name="de Eugenio L."/>
            <person name="Morin E."/>
            <person name="Martinez A.T."/>
            <person name="Baldrian P."/>
            <person name="Stursova M."/>
            <person name="Martinez M.J."/>
            <person name="Novotny C."/>
            <person name="Magnuson J.K."/>
            <person name="Spatafora J.W."/>
            <person name="Maurice S."/>
            <person name="Pangilinan J."/>
            <person name="Andreopoulos W."/>
            <person name="LaButti K."/>
            <person name="Hundley H."/>
            <person name="Na H."/>
            <person name="Kuo A."/>
            <person name="Barry K."/>
            <person name="Lipzen A."/>
            <person name="Henrissat B."/>
            <person name="Riley R."/>
            <person name="Ahrendt S."/>
            <person name="Nagy L.G."/>
            <person name="Grigoriev I.V."/>
            <person name="Martin F."/>
            <person name="Rosso M.N."/>
        </authorList>
    </citation>
    <scope>NUCLEOTIDE SEQUENCE</scope>
    <source>
        <strain evidence="1">CBS 384.51</strain>
    </source>
</reference>
<sequence>MTPTLSGKDSADDGDEPLMTTKKLTVVSEQPVRQSTAPTKSATEPAHDSQPAQPVSGAAESASKDTNTGEGKPGSAHESEKKKGKRRASSPSGDKGPFPTVPTSVSATGPRSAHVEGKNFICITRKTPLGMYLRRCKDVVLKDGHKTLHLNAMGAAIPHLLQLALSLPEILPYSEDEIKTEVQTGTVQVQDEVIPDDEDEDISIRTRGKSTLSVVITIGDGIDEGPRTGKGRKKVVKPREAGSGRGKASAGAKGKKAGTGEQKPKAGPSNVEQIVIREEDMHR</sequence>